<dbReference type="RefSeq" id="WP_110186178.1">
    <property type="nucleotide sequence ID" value="NZ_CP177354.1"/>
</dbReference>
<proteinExistence type="predicted"/>
<keyword evidence="2" id="KW-1185">Reference proteome</keyword>
<dbReference type="Pfam" id="PF09952">
    <property type="entry name" value="AbiEi_2"/>
    <property type="match status" value="1"/>
</dbReference>
<gene>
    <name evidence="1" type="ORF">WH50_04135</name>
</gene>
<accession>A0ABX5M4F1</accession>
<name>A0ABX5M4F1_9GAMM</name>
<evidence type="ECO:0000313" key="1">
    <source>
        <dbReference type="EMBL" id="PXF32481.1"/>
    </source>
</evidence>
<dbReference type="InterPro" id="IPR019238">
    <property type="entry name" value="AbiEi_2"/>
</dbReference>
<protein>
    <recommendedName>
        <fullName evidence="3">HTH crp-type domain-containing protein</fullName>
    </recommendedName>
</protein>
<reference evidence="1 2" key="1">
    <citation type="submission" date="2015-03" db="EMBL/GenBank/DDBJ databases">
        <authorList>
            <person name="Krishnan R."/>
            <person name="Midha S."/>
            <person name="Patil P.B."/>
            <person name="Rameshkumar N."/>
        </authorList>
    </citation>
    <scope>NUCLEOTIDE SEQUENCE [LARGE SCALE GENOMIC DNA]</scope>
    <source>
        <strain evidence="1 2">L1E11</strain>
    </source>
</reference>
<dbReference type="EMBL" id="LAPT01000017">
    <property type="protein sequence ID" value="PXF32481.1"/>
    <property type="molecule type" value="Genomic_DNA"/>
</dbReference>
<dbReference type="Proteomes" id="UP000248090">
    <property type="component" value="Unassembled WGS sequence"/>
</dbReference>
<evidence type="ECO:0000313" key="2">
    <source>
        <dbReference type="Proteomes" id="UP000248090"/>
    </source>
</evidence>
<evidence type="ECO:0008006" key="3">
    <source>
        <dbReference type="Google" id="ProtNLM"/>
    </source>
</evidence>
<sequence>MNNQELLVQALAHLPPSVSAYAEGAELIITAGSQQVRLAMVIKQIHRKESLQQLVKQPDSVLICNPLSDFLAEKCSEQGINFIDAAGNARVQSEGLYLWISGRTAATVKLPARAGWTAATVRCVFALLADPALQNASIRTMADCAGVSVGVVSNTLALLKAEGLSWQCEGQSFVRQQPLIHEWLTHYRSQLRAKLGGMRLSAPLSWHDIVLVAGDLWSGEVAAELLTEYLQAEQLMLFTEVPLAERIRQLRCKPDAAGRLWLVPAFWGQRLSVDKRGQALLAIAELLASGDSRNIEAAEKINERFLHLKTLPAPWV</sequence>
<comment type="caution">
    <text evidence="1">The sequence shown here is derived from an EMBL/GenBank/DDBJ whole genome shotgun (WGS) entry which is preliminary data.</text>
</comment>
<organism evidence="1 2">
    <name type="scientific">Pokkaliibacter plantistimulans</name>
    <dbReference type="NCBI Taxonomy" id="1635171"/>
    <lineage>
        <taxon>Bacteria</taxon>
        <taxon>Pseudomonadati</taxon>
        <taxon>Pseudomonadota</taxon>
        <taxon>Gammaproteobacteria</taxon>
        <taxon>Oceanospirillales</taxon>
        <taxon>Balneatrichaceae</taxon>
        <taxon>Pokkaliibacter</taxon>
    </lineage>
</organism>